<protein>
    <submittedName>
        <fullName evidence="1">Uncharacterized protein</fullName>
    </submittedName>
</protein>
<dbReference type="SUPFAM" id="SSF56672">
    <property type="entry name" value="DNA/RNA polymerases"/>
    <property type="match status" value="1"/>
</dbReference>
<name>A0A5J4V913_9EUKA</name>
<accession>A0A5J4V913</accession>
<sequence length="841" mass="97779">MQNFNLDSTKQRFIAIYSMMIKTFALPQFRVGSSIKELIDFHLQGHKNYSPLQRIREHSREHMAKDHMMKYYSRQAEVGGRPVPEKQLQNWLQDYKGFDIDTEIDKFIQDEKININIYDYDTEQKIYYQSKAYKFIEEAQDESADESEMSSDSRLAAEPVSVLEFNVLICSSENETHAFYIQNKETLTGLRFCPFCKSRAFNPKDVNFTRDFEKHIKKCEINEGKIIKEVKLEAVQRPFCPHIMQNKTYAYLLANNRESEFKPTNYYITYDFETVEKVINKDFGKSSKQISQLVPLSVASTIKNKQDWEIKSYIGSSSQAKSIIVQHKHSQIKLKFCDIMVYVQAMTLKDFAKNFGEEAMKQMQEITKECLKLLEKGVFPYEYINTDNFNNVLDNTEPFPQEAFNSTLKNSSMNDDEYKNYLDDAKQFKNRWEYLQYYNEQDTKIMIAPIDNLIQMNLEYKIDMFSFMSMAACANAIKYALAYKDFDLNANYPPIIDSSYKFGLYPSYWKYKVDGYRFQDQIKKRDYSNNVSVNDFEYFKQLLESSVCAICGDKFTVNNKPTLDRINNNLPHTKDNHEGFNPFVKEFIGKRIQAKIEGNKGLEQFCKITMNSSYGSDGMNTEKYTDIKILDKKGALKSHLSNTFMDEQQLSDNAYAVQMNPETCTSFDMEKMHFVEGDTDSAYWAVSGSAEAGYQQQFNYVIKDKQFYDDNAKYYFPTIENDLLDEKKILGLAIENEGTEMIALAPKNYYIKVGEKEKIKLKGVNQKTTKISKQNIVDNINSGTITKAVNMRLGQKNYIMSKIATEKNGITGIHTKAIVLRDQSCCPYIFGLKASDYIIDE</sequence>
<dbReference type="Proteomes" id="UP000324800">
    <property type="component" value="Unassembled WGS sequence"/>
</dbReference>
<evidence type="ECO:0000313" key="2">
    <source>
        <dbReference type="Proteomes" id="UP000324800"/>
    </source>
</evidence>
<reference evidence="1 2" key="1">
    <citation type="submission" date="2019-03" db="EMBL/GenBank/DDBJ databases">
        <title>Single cell metagenomics reveals metabolic interactions within the superorganism composed of flagellate Streblomastix strix and complex community of Bacteroidetes bacteria on its surface.</title>
        <authorList>
            <person name="Treitli S.C."/>
            <person name="Kolisko M."/>
            <person name="Husnik F."/>
            <person name="Keeling P."/>
            <person name="Hampl V."/>
        </authorList>
    </citation>
    <scope>NUCLEOTIDE SEQUENCE [LARGE SCALE GENOMIC DNA]</scope>
    <source>
        <strain evidence="1">ST1C</strain>
    </source>
</reference>
<proteinExistence type="predicted"/>
<gene>
    <name evidence="1" type="ORF">EZS28_025474</name>
</gene>
<dbReference type="InterPro" id="IPR043502">
    <property type="entry name" value="DNA/RNA_pol_sf"/>
</dbReference>
<comment type="caution">
    <text evidence="1">The sequence shown here is derived from an EMBL/GenBank/DDBJ whole genome shotgun (WGS) entry which is preliminary data.</text>
</comment>
<evidence type="ECO:0000313" key="1">
    <source>
        <dbReference type="EMBL" id="KAA6378999.1"/>
    </source>
</evidence>
<dbReference type="AlphaFoldDB" id="A0A5J4V913"/>
<dbReference type="EMBL" id="SNRW01008777">
    <property type="protein sequence ID" value="KAA6378999.1"/>
    <property type="molecule type" value="Genomic_DNA"/>
</dbReference>
<organism evidence="1 2">
    <name type="scientific">Streblomastix strix</name>
    <dbReference type="NCBI Taxonomy" id="222440"/>
    <lineage>
        <taxon>Eukaryota</taxon>
        <taxon>Metamonada</taxon>
        <taxon>Preaxostyla</taxon>
        <taxon>Oxymonadida</taxon>
        <taxon>Streblomastigidae</taxon>
        <taxon>Streblomastix</taxon>
    </lineage>
</organism>